<organism evidence="5 6">
    <name type="scientific">Convivina intestini</name>
    <dbReference type="NCBI Taxonomy" id="1505726"/>
    <lineage>
        <taxon>Bacteria</taxon>
        <taxon>Bacillati</taxon>
        <taxon>Bacillota</taxon>
        <taxon>Bacilli</taxon>
        <taxon>Lactobacillales</taxon>
        <taxon>Lactobacillaceae</taxon>
        <taxon>Convivina</taxon>
    </lineage>
</organism>
<evidence type="ECO:0000256" key="3">
    <source>
        <dbReference type="SAM" id="Phobius"/>
    </source>
</evidence>
<protein>
    <submittedName>
        <fullName evidence="5">CubicO group peptidase (Beta-lactamase class C family)</fullName>
    </submittedName>
</protein>
<dbReference type="AlphaFoldDB" id="A0A2U1DBQ2"/>
<dbReference type="Gene3D" id="3.40.710.10">
    <property type="entry name" value="DD-peptidase/beta-lactamase superfamily"/>
    <property type="match status" value="1"/>
</dbReference>
<keyword evidence="3" id="KW-1133">Transmembrane helix</keyword>
<sequence length="390" mass="43686">MQRVDLYPAELPAKWFGGSWIKASVLVALAVLLMIFSPWFVNSGALSTQMKVAVNHDADYVQSLSQTVQPVSQLSHHLDDQLKQANYIGTALIVRHGQIVLQAGYGQADYQKNRPNTAQSLYHIASLEKAMTAALIVQQIEAGKLTYETKLSRFYPRVVNASKITIRQLLTMTSGLRQEKQPQSFESQADNVAYSARHADQVASPGDGAAWSYQPVNYRLLAGIVMQLTHSKFSTVFNQIFNDQYHLDIVGYQDFNRNAKMSLGYQENLDSPVAVSLVEKQRETGTGNVAMSTGMLYRFYRLVFDQKLVEHPQQMLQTMPPATYASGMYQQPNNCRTAHGIFNGYEPSVVISNDGQNAVILLSNQYYKGHSFEELSHHLYQEVVSASSTR</sequence>
<evidence type="ECO:0000259" key="4">
    <source>
        <dbReference type="Pfam" id="PF00144"/>
    </source>
</evidence>
<gene>
    <name evidence="5" type="ORF">C7384_103112</name>
</gene>
<feature type="transmembrane region" description="Helical" evidence="3">
    <location>
        <begin position="20"/>
        <end position="41"/>
    </location>
</feature>
<keyword evidence="6" id="KW-1185">Reference proteome</keyword>
<feature type="domain" description="Beta-lactamase-related" evidence="4">
    <location>
        <begin position="79"/>
        <end position="374"/>
    </location>
</feature>
<comment type="subcellular location">
    <subcellularLocation>
        <location evidence="1">Membrane</location>
    </subcellularLocation>
</comment>
<keyword evidence="2 3" id="KW-0472">Membrane</keyword>
<evidence type="ECO:0000313" key="6">
    <source>
        <dbReference type="Proteomes" id="UP000245433"/>
    </source>
</evidence>
<dbReference type="PANTHER" id="PTHR46825:SF11">
    <property type="entry name" value="PENICILLIN-BINDING PROTEIN 4"/>
    <property type="match status" value="1"/>
</dbReference>
<comment type="caution">
    <text evidence="5">The sequence shown here is derived from an EMBL/GenBank/DDBJ whole genome shotgun (WGS) entry which is preliminary data.</text>
</comment>
<proteinExistence type="predicted"/>
<accession>A0A2U1DBQ2</accession>
<reference evidence="5 6" key="1">
    <citation type="submission" date="2018-04" db="EMBL/GenBank/DDBJ databases">
        <title>Genomic Encyclopedia of Type Strains, Phase IV (KMG-IV): sequencing the most valuable type-strain genomes for metagenomic binning, comparative biology and taxonomic classification.</title>
        <authorList>
            <person name="Goeker M."/>
        </authorList>
    </citation>
    <scope>NUCLEOTIDE SEQUENCE [LARGE SCALE GENOMIC DNA]</scope>
    <source>
        <strain evidence="5 6">DSM 28795</strain>
    </source>
</reference>
<dbReference type="GO" id="GO:0016020">
    <property type="term" value="C:membrane"/>
    <property type="evidence" value="ECO:0007669"/>
    <property type="project" value="UniProtKB-SubCell"/>
</dbReference>
<dbReference type="InterPro" id="IPR050491">
    <property type="entry name" value="AmpC-like"/>
</dbReference>
<evidence type="ECO:0000256" key="2">
    <source>
        <dbReference type="ARBA" id="ARBA00023136"/>
    </source>
</evidence>
<dbReference type="SUPFAM" id="SSF56601">
    <property type="entry name" value="beta-lactamase/transpeptidase-like"/>
    <property type="match status" value="1"/>
</dbReference>
<dbReference type="PANTHER" id="PTHR46825">
    <property type="entry name" value="D-ALANYL-D-ALANINE-CARBOXYPEPTIDASE/ENDOPEPTIDASE AMPH"/>
    <property type="match status" value="1"/>
</dbReference>
<name>A0A2U1DBQ2_9LACO</name>
<dbReference type="InterPro" id="IPR001466">
    <property type="entry name" value="Beta-lactam-related"/>
</dbReference>
<keyword evidence="3" id="KW-0812">Transmembrane</keyword>
<evidence type="ECO:0000313" key="5">
    <source>
        <dbReference type="EMBL" id="PVY85087.1"/>
    </source>
</evidence>
<dbReference type="Pfam" id="PF00144">
    <property type="entry name" value="Beta-lactamase"/>
    <property type="match status" value="1"/>
</dbReference>
<evidence type="ECO:0000256" key="1">
    <source>
        <dbReference type="ARBA" id="ARBA00004370"/>
    </source>
</evidence>
<dbReference type="EMBL" id="QEKT01000003">
    <property type="protein sequence ID" value="PVY85087.1"/>
    <property type="molecule type" value="Genomic_DNA"/>
</dbReference>
<dbReference type="InterPro" id="IPR012338">
    <property type="entry name" value="Beta-lactam/transpept-like"/>
</dbReference>
<dbReference type="Proteomes" id="UP000245433">
    <property type="component" value="Unassembled WGS sequence"/>
</dbReference>